<dbReference type="InParanoid" id="A9UYQ3"/>
<dbReference type="Pfam" id="PF04097">
    <property type="entry name" value="Nic96"/>
    <property type="match status" value="1"/>
</dbReference>
<gene>
    <name evidence="5" type="ORF">MONBRDRAFT_32309</name>
</gene>
<keyword evidence="4" id="KW-0653">Protein transport</keyword>
<evidence type="ECO:0000256" key="3">
    <source>
        <dbReference type="ARBA" id="ARBA00023242"/>
    </source>
</evidence>
<keyword evidence="4" id="KW-0811">Translocation</keyword>
<evidence type="ECO:0000313" key="5">
    <source>
        <dbReference type="EMBL" id="EDQ89645.1"/>
    </source>
</evidence>
<dbReference type="FunCoup" id="A9UYQ3">
    <property type="interactions" value="1918"/>
</dbReference>
<dbReference type="EMBL" id="CH991550">
    <property type="protein sequence ID" value="EDQ89645.1"/>
    <property type="molecule type" value="Genomic_DNA"/>
</dbReference>
<dbReference type="PANTHER" id="PTHR11225:SF4">
    <property type="entry name" value="NUCLEAR PORE COMPLEX PROTEIN NUP93"/>
    <property type="match status" value="1"/>
</dbReference>
<dbReference type="GO" id="GO:0017056">
    <property type="term" value="F:structural constituent of nuclear pore"/>
    <property type="evidence" value="ECO:0000318"/>
    <property type="project" value="GO_Central"/>
</dbReference>
<dbReference type="GO" id="GO:0016973">
    <property type="term" value="P:poly(A)+ mRNA export from nucleus"/>
    <property type="evidence" value="ECO:0000318"/>
    <property type="project" value="GO_Central"/>
</dbReference>
<keyword evidence="4" id="KW-0509">mRNA transport</keyword>
<dbReference type="KEGG" id="mbr:MONBRDRAFT_32309"/>
<keyword evidence="6" id="KW-1185">Reference proteome</keyword>
<comment type="similarity">
    <text evidence="2 4">Belongs to the nucleoporin interacting component (NIC) family.</text>
</comment>
<dbReference type="GeneID" id="5890825"/>
<dbReference type="OMA" id="LLMCGQF"/>
<keyword evidence="4" id="KW-0906">Nuclear pore complex</keyword>
<dbReference type="InterPro" id="IPR007231">
    <property type="entry name" value="Nucleoporin_int_Nup93/Nic96"/>
</dbReference>
<evidence type="ECO:0000256" key="4">
    <source>
        <dbReference type="RuleBase" id="RU364035"/>
    </source>
</evidence>
<proteinExistence type="inferred from homology"/>
<dbReference type="AlphaFoldDB" id="A9UYQ3"/>
<evidence type="ECO:0000256" key="2">
    <source>
        <dbReference type="ARBA" id="ARBA00010186"/>
    </source>
</evidence>
<dbReference type="GO" id="GO:0005643">
    <property type="term" value="C:nuclear pore"/>
    <property type="evidence" value="ECO:0000318"/>
    <property type="project" value="GO_Central"/>
</dbReference>
<keyword evidence="3 4" id="KW-0539">Nucleus</keyword>
<dbReference type="PANTHER" id="PTHR11225">
    <property type="entry name" value="NUCLEAR PORE COMPLEX PROTEIN NUP93 NUCLEOPORIN NUP93 DEAD EYE PROTEIN"/>
    <property type="match status" value="1"/>
</dbReference>
<name>A9UYQ3_MONBE</name>
<keyword evidence="4" id="KW-0472">Membrane</keyword>
<comment type="subcellular location">
    <subcellularLocation>
        <location evidence="1">Nucleus envelope</location>
    </subcellularLocation>
    <subcellularLocation>
        <location evidence="4">Nucleus</location>
        <location evidence="4">Nuclear pore complex</location>
    </subcellularLocation>
</comment>
<organism evidence="5 6">
    <name type="scientific">Monosiga brevicollis</name>
    <name type="common">Choanoflagellate</name>
    <dbReference type="NCBI Taxonomy" id="81824"/>
    <lineage>
        <taxon>Eukaryota</taxon>
        <taxon>Choanoflagellata</taxon>
        <taxon>Craspedida</taxon>
        <taxon>Salpingoecidae</taxon>
        <taxon>Monosiga</taxon>
    </lineage>
</organism>
<keyword evidence="4" id="KW-0813">Transport</keyword>
<dbReference type="Proteomes" id="UP000001357">
    <property type="component" value="Unassembled WGS sequence"/>
</dbReference>
<evidence type="ECO:0000256" key="1">
    <source>
        <dbReference type="ARBA" id="ARBA00004259"/>
    </source>
</evidence>
<reference evidence="5 6" key="1">
    <citation type="journal article" date="2008" name="Nature">
        <title>The genome of the choanoflagellate Monosiga brevicollis and the origin of metazoans.</title>
        <authorList>
            <consortium name="JGI Sequencing"/>
            <person name="King N."/>
            <person name="Westbrook M.J."/>
            <person name="Young S.L."/>
            <person name="Kuo A."/>
            <person name="Abedin M."/>
            <person name="Chapman J."/>
            <person name="Fairclough S."/>
            <person name="Hellsten U."/>
            <person name="Isogai Y."/>
            <person name="Letunic I."/>
            <person name="Marr M."/>
            <person name="Pincus D."/>
            <person name="Putnam N."/>
            <person name="Rokas A."/>
            <person name="Wright K.J."/>
            <person name="Zuzow R."/>
            <person name="Dirks W."/>
            <person name="Good M."/>
            <person name="Goodstein D."/>
            <person name="Lemons D."/>
            <person name="Li W."/>
            <person name="Lyons J.B."/>
            <person name="Morris A."/>
            <person name="Nichols S."/>
            <person name="Richter D.J."/>
            <person name="Salamov A."/>
            <person name="Bork P."/>
            <person name="Lim W.A."/>
            <person name="Manning G."/>
            <person name="Miller W.T."/>
            <person name="McGinnis W."/>
            <person name="Shapiro H."/>
            <person name="Tjian R."/>
            <person name="Grigoriev I.V."/>
            <person name="Rokhsar D."/>
        </authorList>
    </citation>
    <scope>NUCLEOTIDE SEQUENCE [LARGE SCALE GENOMIC DNA]</scope>
    <source>
        <strain evidence="6">MX1 / ATCC 50154</strain>
    </source>
</reference>
<sequence>MAASLADLVQRARETNTGLQNSQNLALGGLRLERSVQQTRVEAKLLAQRTARGTGDAKTQAQIPLARHGIDVEDFERNIKSLNLKPTLQPFSGTPANVEDFLKSERQNAIMAVMTTSLNKAEEDFRARHQRHMEHHWEEQQNSIRDVLQIGSMLDQEPVVKPRDLNAPMDYSSMDSRMHRYAQVVMDAARAQAQEASYPFVQRMKECSSEVEVASRDDIKDAWSIISGLLQDEKGNLPEDAGHYEKRWSGDRLGHLIANSRRVLESRYTERMKRALNQGQYQGSVLSKDGVDDYVRIVLGSEANGSNEQDWARLYYCLRTGNLDLAFEFANYFDAKDILIESLDAYKSNKRSRVRGSVEQYYRQASLHNAKYERAVWNILGVCERERDAHREVAVNVEDFIWIKLSLLPVEEKDVAPAMHQLQRLLSETYGESHFQADREPWKYLRILLLSLQFEKAVHFLSLRDTTLALHFALPLYWLGVLAITPSMQFASLRAEEEQGASSTHQINLGLILQRYVHAFYCTDVEPALHYLYLMRDLQWRTNEDEGRLSGDSTPENRLFHRLVKDMALKTRRWNDLFGVLHWDDNKIHGGQLLQLFKGREQELRTFIRDIALAVEKQGALSDAINLFDMANELKRALELMVTCLSQAGSIHSAAEFQDLQLLAEQMQQHRRFAGEEKLMEKINLLLRVQTLLRTAREGDVIGCEKAIQHSRIHLQLHAHLSRSRLYQELDRLNVIPCRLESVRACVDNCKALPDEVRRFLSDLLVNAMKCWHFQFHQQKQSQFSKSQEKMDQCQKAARALSEYSGQVSQVMPSSLAASLIGMENSML</sequence>
<dbReference type="RefSeq" id="XP_001745674.1">
    <property type="nucleotide sequence ID" value="XM_001745622.1"/>
</dbReference>
<dbReference type="GO" id="GO:0006606">
    <property type="term" value="P:protein import into nucleus"/>
    <property type="evidence" value="ECO:0000318"/>
    <property type="project" value="GO_Central"/>
</dbReference>
<accession>A9UYQ3</accession>
<dbReference type="STRING" id="81824.A9UYQ3"/>
<evidence type="ECO:0000313" key="6">
    <source>
        <dbReference type="Proteomes" id="UP000001357"/>
    </source>
</evidence>
<dbReference type="eggNOG" id="KOG2168">
    <property type="taxonomic scope" value="Eukaryota"/>
</dbReference>
<protein>
    <recommendedName>
        <fullName evidence="4">Nuclear pore protein</fullName>
    </recommendedName>
</protein>